<sequence length="609" mass="67735">MYCNPAVPLDTDTIELRKIFRAPPKSDGKTFSTYTLFQLIRKLDQKEIKTWAQLAIDLGVEPPALEKGQSAQKVQQYAVRLKRWMHAMHVDAFFEFLLNKPHIYYTQVPPINDPSSEFGRDGVVPEEDLALRALLPETRPKRGRRKAEDRDENDTGKSPSQRPRLDSPTLSEEFMMARTSLIGDNTTPTTAHPDFQQSFHDRMAPWSATEMRTSNSETSFRWPPTDGNQPLSAHPLSAYPQSAITPTNRTQLWSDTNEPQSAVTPKTRARRRHGPAVSSAWPSNGGMSSGKLRGRPPSNRSITDGPFSTFPVNPGGSRDVPTINLGDNTPTQTPVAGNSEVPHFFPAGMPANGTQPQNGNGRPGRLQLQVPERQGGAVRLATPPQVLVNGPMEQGPMDTAMHQDLSSNPPHITPLMEYFTSPGDQDPNFPGFVSFAFRQNEDTDRTNMDALESHFICEILSAEWYDGAGKGIDRCSIDEADKICKQVIKNLQAESSSTEAFLINLSALAGGPLMSRLRMTRRDQGTVSHYECQWKMRFGSIEGDFTIRATVDHSVDSASLDNGPEDAEESWKKRYLDLRQQIKERDSVVGKLKRGVMDALVVSNQFTSM</sequence>
<feature type="compositionally biased region" description="Polar residues" evidence="1">
    <location>
        <begin position="210"/>
        <end position="219"/>
    </location>
</feature>
<evidence type="ECO:0000313" key="3">
    <source>
        <dbReference type="Proteomes" id="UP000235786"/>
    </source>
</evidence>
<evidence type="ECO:0008006" key="4">
    <source>
        <dbReference type="Google" id="ProtNLM"/>
    </source>
</evidence>
<accession>A0A2J6RKI6</accession>
<dbReference type="Pfam" id="PF09441">
    <property type="entry name" value="Abp2"/>
    <property type="match status" value="1"/>
</dbReference>
<dbReference type="PANTHER" id="PTHR42048">
    <property type="entry name" value="ARS-BINDING PROTEIN 2"/>
    <property type="match status" value="1"/>
</dbReference>
<dbReference type="InterPro" id="IPR018562">
    <property type="entry name" value="ARS-binding_2"/>
</dbReference>
<feature type="region of interest" description="Disordered" evidence="1">
    <location>
        <begin position="209"/>
        <end position="317"/>
    </location>
</feature>
<dbReference type="STRING" id="1149755.A0A2J6RKI6"/>
<evidence type="ECO:0000313" key="2">
    <source>
        <dbReference type="EMBL" id="PMD39011.1"/>
    </source>
</evidence>
<reference evidence="2 3" key="1">
    <citation type="submission" date="2016-04" db="EMBL/GenBank/DDBJ databases">
        <title>A degradative enzymes factory behind the ericoid mycorrhizal symbiosis.</title>
        <authorList>
            <consortium name="DOE Joint Genome Institute"/>
            <person name="Martino E."/>
            <person name="Morin E."/>
            <person name="Grelet G."/>
            <person name="Kuo A."/>
            <person name="Kohler A."/>
            <person name="Daghino S."/>
            <person name="Barry K."/>
            <person name="Choi C."/>
            <person name="Cichocki N."/>
            <person name="Clum A."/>
            <person name="Copeland A."/>
            <person name="Hainaut M."/>
            <person name="Haridas S."/>
            <person name="Labutti K."/>
            <person name="Lindquist E."/>
            <person name="Lipzen A."/>
            <person name="Khouja H.-R."/>
            <person name="Murat C."/>
            <person name="Ohm R."/>
            <person name="Olson A."/>
            <person name="Spatafora J."/>
            <person name="Veneault-Fourrey C."/>
            <person name="Henrissat B."/>
            <person name="Grigoriev I."/>
            <person name="Martin F."/>
            <person name="Perotto S."/>
        </authorList>
    </citation>
    <scope>NUCLEOTIDE SEQUENCE [LARGE SCALE GENOMIC DNA]</scope>
    <source>
        <strain evidence="2 3">F</strain>
    </source>
</reference>
<protein>
    <recommendedName>
        <fullName evidence="4">ARS binding protein 2</fullName>
    </recommendedName>
</protein>
<feature type="compositionally biased region" description="Polar residues" evidence="1">
    <location>
        <begin position="239"/>
        <end position="264"/>
    </location>
</feature>
<dbReference type="AlphaFoldDB" id="A0A2J6RKI6"/>
<dbReference type="EMBL" id="KZ613947">
    <property type="protein sequence ID" value="PMD39011.1"/>
    <property type="molecule type" value="Genomic_DNA"/>
</dbReference>
<proteinExistence type="predicted"/>
<dbReference type="GO" id="GO:0003688">
    <property type="term" value="F:DNA replication origin binding"/>
    <property type="evidence" value="ECO:0007669"/>
    <property type="project" value="TreeGrafter"/>
</dbReference>
<evidence type="ECO:0000256" key="1">
    <source>
        <dbReference type="SAM" id="MobiDB-lite"/>
    </source>
</evidence>
<feature type="compositionally biased region" description="Basic and acidic residues" evidence="1">
    <location>
        <begin position="146"/>
        <end position="155"/>
    </location>
</feature>
<feature type="region of interest" description="Disordered" evidence="1">
    <location>
        <begin position="130"/>
        <end position="169"/>
    </location>
</feature>
<dbReference type="PANTHER" id="PTHR42048:SF1">
    <property type="entry name" value="ARS-BINDING PROTEIN 2"/>
    <property type="match status" value="1"/>
</dbReference>
<keyword evidence="3" id="KW-1185">Reference proteome</keyword>
<name>A0A2J6RKI6_HYAVF</name>
<gene>
    <name evidence="2" type="ORF">L207DRAFT_544968</name>
</gene>
<dbReference type="Proteomes" id="UP000235786">
    <property type="component" value="Unassembled WGS sequence"/>
</dbReference>
<organism evidence="2 3">
    <name type="scientific">Hyaloscypha variabilis (strain UAMH 11265 / GT02V1 / F)</name>
    <name type="common">Meliniomyces variabilis</name>
    <dbReference type="NCBI Taxonomy" id="1149755"/>
    <lineage>
        <taxon>Eukaryota</taxon>
        <taxon>Fungi</taxon>
        <taxon>Dikarya</taxon>
        <taxon>Ascomycota</taxon>
        <taxon>Pezizomycotina</taxon>
        <taxon>Leotiomycetes</taxon>
        <taxon>Helotiales</taxon>
        <taxon>Hyaloscyphaceae</taxon>
        <taxon>Hyaloscypha</taxon>
        <taxon>Hyaloscypha variabilis</taxon>
    </lineage>
</organism>
<dbReference type="OrthoDB" id="2104370at2759"/>